<dbReference type="InterPro" id="IPR003593">
    <property type="entry name" value="AAA+_ATPase"/>
</dbReference>
<keyword evidence="6" id="KW-0408">Iron</keyword>
<keyword evidence="11" id="KW-1185">Reference proteome</keyword>
<keyword evidence="4" id="KW-0547">Nucleotide-binding</keyword>
<dbReference type="GO" id="GO:0015697">
    <property type="term" value="P:quaternary ammonium group transport"/>
    <property type="evidence" value="ECO:0007669"/>
    <property type="project" value="UniProtKB-ARBA"/>
</dbReference>
<evidence type="ECO:0000256" key="2">
    <source>
        <dbReference type="ARBA" id="ARBA00022475"/>
    </source>
</evidence>
<evidence type="ECO:0000256" key="3">
    <source>
        <dbReference type="ARBA" id="ARBA00022496"/>
    </source>
</evidence>
<dbReference type="GO" id="GO:0005524">
    <property type="term" value="F:ATP binding"/>
    <property type="evidence" value="ECO:0007669"/>
    <property type="project" value="UniProtKB-KW"/>
</dbReference>
<dbReference type="GO" id="GO:0016887">
    <property type="term" value="F:ATP hydrolysis activity"/>
    <property type="evidence" value="ECO:0007669"/>
    <property type="project" value="InterPro"/>
</dbReference>
<dbReference type="GO" id="GO:0016020">
    <property type="term" value="C:membrane"/>
    <property type="evidence" value="ECO:0007669"/>
    <property type="project" value="InterPro"/>
</dbReference>
<accession>A0A547PCZ1</accession>
<evidence type="ECO:0000313" key="10">
    <source>
        <dbReference type="EMBL" id="TRD12013.1"/>
    </source>
</evidence>
<dbReference type="GO" id="GO:0015408">
    <property type="term" value="F:ABC-type ferric iron transporter activity"/>
    <property type="evidence" value="ECO:0007669"/>
    <property type="project" value="InterPro"/>
</dbReference>
<protein>
    <submittedName>
        <fullName evidence="10">ABC transporter ATP-binding protein</fullName>
    </submittedName>
</protein>
<keyword evidence="8" id="KW-0472">Membrane</keyword>
<evidence type="ECO:0000313" key="11">
    <source>
        <dbReference type="Proteomes" id="UP000316343"/>
    </source>
</evidence>
<keyword evidence="1" id="KW-0813">Transport</keyword>
<sequence>MSLEFRHIAHVYGQGANRLRALADISFTAPAGEITCLLGSSGCGKSTLLNLTAGLLEVQDGCITLGSEVLADPSHNPPPEKRPIGLVFQDGALFPHMTIAQNIAFGMPPSERGAVTEWLDQVGLSGLEARYPHELSGGQQQRAALARAMAPDPKVLLMDEPFASVDIVLRRRLRRDCRILLRERGTTTILVTHDPAEALDVADRIAVMEAGRIVQFGTPAQLHDAPATASVGAIFGGAQVISAERAGDALQTVFGAWPLTCLAGDLPPGSRFDLLLFADHIDCVADDQGLAVRDVQTLGEGYRVLLKTGAGDELTVETVLPVSPDQRYKPVPQPGSIRAFASA</sequence>
<dbReference type="SUPFAM" id="SSF52540">
    <property type="entry name" value="P-loop containing nucleoside triphosphate hydrolases"/>
    <property type="match status" value="1"/>
</dbReference>
<dbReference type="InterPro" id="IPR027417">
    <property type="entry name" value="P-loop_NTPase"/>
</dbReference>
<dbReference type="Proteomes" id="UP000316343">
    <property type="component" value="Unassembled WGS sequence"/>
</dbReference>
<reference evidence="10 11" key="1">
    <citation type="submission" date="2019-06" db="EMBL/GenBank/DDBJ databases">
        <title>Erythrobacter insulae sp. nov., isolated from a tidal flat.</title>
        <authorList>
            <person name="Yoon J.-H."/>
        </authorList>
    </citation>
    <scope>NUCLEOTIDE SEQUENCE [LARGE SCALE GENOMIC DNA]</scope>
    <source>
        <strain evidence="10 11">JBTF-M21</strain>
    </source>
</reference>
<dbReference type="SMART" id="SM00382">
    <property type="entry name" value="AAA"/>
    <property type="match status" value="1"/>
</dbReference>
<comment type="caution">
    <text evidence="10">The sequence shown here is derived from an EMBL/GenBank/DDBJ whole genome shotgun (WGS) entry which is preliminary data.</text>
</comment>
<dbReference type="Pfam" id="PF00005">
    <property type="entry name" value="ABC_tran"/>
    <property type="match status" value="1"/>
</dbReference>
<organism evidence="10 11">
    <name type="scientific">Erythrobacter insulae</name>
    <dbReference type="NCBI Taxonomy" id="2584124"/>
    <lineage>
        <taxon>Bacteria</taxon>
        <taxon>Pseudomonadati</taxon>
        <taxon>Pseudomonadota</taxon>
        <taxon>Alphaproteobacteria</taxon>
        <taxon>Sphingomonadales</taxon>
        <taxon>Erythrobacteraceae</taxon>
        <taxon>Erythrobacter/Porphyrobacter group</taxon>
        <taxon>Erythrobacter</taxon>
    </lineage>
</organism>
<evidence type="ECO:0000256" key="4">
    <source>
        <dbReference type="ARBA" id="ARBA00022741"/>
    </source>
</evidence>
<dbReference type="OrthoDB" id="9802264at2"/>
<evidence type="ECO:0000259" key="9">
    <source>
        <dbReference type="PROSITE" id="PS50893"/>
    </source>
</evidence>
<dbReference type="PANTHER" id="PTHR42781:SF4">
    <property type="entry name" value="SPERMIDINE_PUTRESCINE IMPORT ATP-BINDING PROTEIN POTA"/>
    <property type="match status" value="1"/>
</dbReference>
<keyword evidence="5 10" id="KW-0067">ATP-binding</keyword>
<evidence type="ECO:0000256" key="1">
    <source>
        <dbReference type="ARBA" id="ARBA00022448"/>
    </source>
</evidence>
<dbReference type="PROSITE" id="PS50893">
    <property type="entry name" value="ABC_TRANSPORTER_2"/>
    <property type="match status" value="1"/>
</dbReference>
<dbReference type="EMBL" id="VHJK01000001">
    <property type="protein sequence ID" value="TRD12013.1"/>
    <property type="molecule type" value="Genomic_DNA"/>
</dbReference>
<name>A0A547PCZ1_9SPHN</name>
<dbReference type="RefSeq" id="WP_142788286.1">
    <property type="nucleotide sequence ID" value="NZ_VHJK01000001.1"/>
</dbReference>
<dbReference type="PANTHER" id="PTHR42781">
    <property type="entry name" value="SPERMIDINE/PUTRESCINE IMPORT ATP-BINDING PROTEIN POTA"/>
    <property type="match status" value="1"/>
</dbReference>
<dbReference type="InterPro" id="IPR015853">
    <property type="entry name" value="ABC_transpr_FbpC"/>
</dbReference>
<evidence type="ECO:0000256" key="8">
    <source>
        <dbReference type="ARBA" id="ARBA00023136"/>
    </source>
</evidence>
<dbReference type="PROSITE" id="PS00211">
    <property type="entry name" value="ABC_TRANSPORTER_1"/>
    <property type="match status" value="1"/>
</dbReference>
<keyword evidence="2" id="KW-1003">Cell membrane</keyword>
<feature type="domain" description="ABC transporter" evidence="9">
    <location>
        <begin position="3"/>
        <end position="235"/>
    </location>
</feature>
<evidence type="ECO:0000256" key="6">
    <source>
        <dbReference type="ARBA" id="ARBA00023004"/>
    </source>
</evidence>
<evidence type="ECO:0000256" key="5">
    <source>
        <dbReference type="ARBA" id="ARBA00022840"/>
    </source>
</evidence>
<gene>
    <name evidence="10" type="ORF">FGU71_09185</name>
</gene>
<evidence type="ECO:0000256" key="7">
    <source>
        <dbReference type="ARBA" id="ARBA00023065"/>
    </source>
</evidence>
<dbReference type="CDD" id="cd03259">
    <property type="entry name" value="ABC_Carb_Solutes_like"/>
    <property type="match status" value="1"/>
</dbReference>
<dbReference type="AlphaFoldDB" id="A0A547PCZ1"/>
<dbReference type="FunFam" id="3.40.50.300:FF:000425">
    <property type="entry name" value="Probable ABC transporter, ATP-binding subunit"/>
    <property type="match status" value="1"/>
</dbReference>
<keyword evidence="3" id="KW-0410">Iron transport</keyword>
<proteinExistence type="predicted"/>
<dbReference type="Gene3D" id="3.40.50.300">
    <property type="entry name" value="P-loop containing nucleotide triphosphate hydrolases"/>
    <property type="match status" value="1"/>
</dbReference>
<dbReference type="InterPro" id="IPR003439">
    <property type="entry name" value="ABC_transporter-like_ATP-bd"/>
</dbReference>
<keyword evidence="7" id="KW-0406">Ion transport</keyword>
<dbReference type="InterPro" id="IPR050093">
    <property type="entry name" value="ABC_SmlMolc_Importer"/>
</dbReference>
<dbReference type="InterPro" id="IPR017871">
    <property type="entry name" value="ABC_transporter-like_CS"/>
</dbReference>